<dbReference type="AlphaFoldDB" id="A0A815HN77"/>
<evidence type="ECO:0000313" key="3">
    <source>
        <dbReference type="EMBL" id="CAF3756342.1"/>
    </source>
</evidence>
<evidence type="ECO:0000256" key="1">
    <source>
        <dbReference type="SAM" id="MobiDB-lite"/>
    </source>
</evidence>
<evidence type="ECO:0000313" key="4">
    <source>
        <dbReference type="Proteomes" id="UP000663891"/>
    </source>
</evidence>
<dbReference type="Proteomes" id="UP000663891">
    <property type="component" value="Unassembled WGS sequence"/>
</dbReference>
<gene>
    <name evidence="3" type="ORF">OKA104_LOCUS15985</name>
    <name evidence="2" type="ORF">VCS650_LOCUS34057</name>
</gene>
<name>A0A815HN77_9BILA</name>
<dbReference type="EMBL" id="CAJNON010000694">
    <property type="protein sequence ID" value="CAF1356358.1"/>
    <property type="molecule type" value="Genomic_DNA"/>
</dbReference>
<reference evidence="2" key="1">
    <citation type="submission" date="2021-02" db="EMBL/GenBank/DDBJ databases">
        <authorList>
            <person name="Nowell W R."/>
        </authorList>
    </citation>
    <scope>NUCLEOTIDE SEQUENCE</scope>
</reference>
<dbReference type="Proteomes" id="UP000663881">
    <property type="component" value="Unassembled WGS sequence"/>
</dbReference>
<comment type="caution">
    <text evidence="2">The sequence shown here is derived from an EMBL/GenBank/DDBJ whole genome shotgun (WGS) entry which is preliminary data.</text>
</comment>
<accession>A0A815HN77</accession>
<sequence>MSSYCLAFVAIIAVIGTIVVDDASGTFIATASVSSHTCSSKDSKTITGSLILSNVVLALLAAHKSSIASCFTSQLRLSSSLNIKAAVQVHGYEQLANGDCRVSYTCSGIGHHPSALTCLKAVPSTSVFKTTLGKCSHSSGTKVGVGGGLGIGLLGGGLLKGIVGGILNVGSSLTRGLLAAVTSHTCSSKDSKTITGSFIIIDVDLPLLIAQKDSIALCFTNQLRLSSSLNIKAIVQVHGFERITSGHCRVSYTCSGVGHHPSALTCLKAAPNTDEFKNTLRQCSRSVDEKVGASSEVDESVDVNDHIYESTNGDAQTDVSGQFDDDDDQDIDEVDLTVDDSLNLDSSSTDGSVAAVTSHKCSSTDSKTITGSLIICNADKIALTSQKDSITSCFTNQLRLSSSLNVKAIVEVHGFEQLDNGDCRVSYKCSGVGHRPSALTCLKASPITNVFRTILGKCSRSSGGKIGVGGLLNVGSSLIDGLIAAVTSHKCSSTDSKTVTGSLIICNADKIALTAEKNSFESCFTSQLRLSSSLNTKATTQVHGFEQLANGDCRVSYSCSGVGHHPSALTCLKATPNTNAFKTILGKCSHSKGGH</sequence>
<organism evidence="2 4">
    <name type="scientific">Adineta steineri</name>
    <dbReference type="NCBI Taxonomy" id="433720"/>
    <lineage>
        <taxon>Eukaryota</taxon>
        <taxon>Metazoa</taxon>
        <taxon>Spiralia</taxon>
        <taxon>Gnathifera</taxon>
        <taxon>Rotifera</taxon>
        <taxon>Eurotatoria</taxon>
        <taxon>Bdelloidea</taxon>
        <taxon>Adinetida</taxon>
        <taxon>Adinetidae</taxon>
        <taxon>Adineta</taxon>
    </lineage>
</organism>
<dbReference type="OrthoDB" id="40902at2759"/>
<feature type="region of interest" description="Disordered" evidence="1">
    <location>
        <begin position="309"/>
        <end position="329"/>
    </location>
</feature>
<proteinExistence type="predicted"/>
<protein>
    <submittedName>
        <fullName evidence="2">Uncharacterized protein</fullName>
    </submittedName>
</protein>
<evidence type="ECO:0000313" key="2">
    <source>
        <dbReference type="EMBL" id="CAF1356358.1"/>
    </source>
</evidence>
<dbReference type="EMBL" id="CAJOAY010000897">
    <property type="protein sequence ID" value="CAF3756342.1"/>
    <property type="molecule type" value="Genomic_DNA"/>
</dbReference>